<dbReference type="InterPro" id="IPR049197">
    <property type="entry name" value="DUF6864"/>
</dbReference>
<sequence>MQIHLSSDKYDIIHSGQVFLFEKNKNLRLEVDTEDDLIFTIELRFYENESGDQEIRQNINENQILLSCYNFHKMGAGLKTPVEVATVKGKKLYFFFWSDLIAGESRSVSYTFFYER</sequence>
<reference evidence="1" key="1">
    <citation type="journal article" date="2021" name="PeerJ">
        <title>Extensive microbial diversity within the chicken gut microbiome revealed by metagenomics and culture.</title>
        <authorList>
            <person name="Gilroy R."/>
            <person name="Ravi A."/>
            <person name="Getino M."/>
            <person name="Pursley I."/>
            <person name="Horton D.L."/>
            <person name="Alikhan N.F."/>
            <person name="Baker D."/>
            <person name="Gharbi K."/>
            <person name="Hall N."/>
            <person name="Watson M."/>
            <person name="Adriaenssens E.M."/>
            <person name="Foster-Nyarko E."/>
            <person name="Jarju S."/>
            <person name="Secka A."/>
            <person name="Antonio M."/>
            <person name="Oren A."/>
            <person name="Chaudhuri R.R."/>
            <person name="La Ragione R."/>
            <person name="Hildebrand F."/>
            <person name="Pallen M.J."/>
        </authorList>
    </citation>
    <scope>NUCLEOTIDE SEQUENCE</scope>
    <source>
        <strain evidence="1">ChiSxjej6B18-287</strain>
    </source>
</reference>
<proteinExistence type="predicted"/>
<reference evidence="1" key="2">
    <citation type="submission" date="2021-04" db="EMBL/GenBank/DDBJ databases">
        <authorList>
            <person name="Gilroy R."/>
        </authorList>
    </citation>
    <scope>NUCLEOTIDE SEQUENCE</scope>
    <source>
        <strain evidence="1">ChiSxjej6B18-287</strain>
    </source>
</reference>
<dbReference type="EMBL" id="DWWV01000194">
    <property type="protein sequence ID" value="HJC11909.1"/>
    <property type="molecule type" value="Genomic_DNA"/>
</dbReference>
<organism evidence="1 2">
    <name type="scientific">Candidatus Blautia merdigallinarum</name>
    <dbReference type="NCBI Taxonomy" id="2838495"/>
    <lineage>
        <taxon>Bacteria</taxon>
        <taxon>Bacillati</taxon>
        <taxon>Bacillota</taxon>
        <taxon>Clostridia</taxon>
        <taxon>Lachnospirales</taxon>
        <taxon>Lachnospiraceae</taxon>
        <taxon>Blautia</taxon>
    </lineage>
</organism>
<dbReference type="Proteomes" id="UP000823893">
    <property type="component" value="Unassembled WGS sequence"/>
</dbReference>
<name>A0A9D2SLT2_9FIRM</name>
<dbReference type="Pfam" id="PF21732">
    <property type="entry name" value="DUF6864"/>
    <property type="match status" value="1"/>
</dbReference>
<dbReference type="AlphaFoldDB" id="A0A9D2SLT2"/>
<protein>
    <submittedName>
        <fullName evidence="1">Uncharacterized protein</fullName>
    </submittedName>
</protein>
<comment type="caution">
    <text evidence="1">The sequence shown here is derived from an EMBL/GenBank/DDBJ whole genome shotgun (WGS) entry which is preliminary data.</text>
</comment>
<evidence type="ECO:0000313" key="2">
    <source>
        <dbReference type="Proteomes" id="UP000823893"/>
    </source>
</evidence>
<accession>A0A9D2SLT2</accession>
<gene>
    <name evidence="1" type="ORF">H9935_14120</name>
</gene>
<evidence type="ECO:0000313" key="1">
    <source>
        <dbReference type="EMBL" id="HJC11909.1"/>
    </source>
</evidence>